<dbReference type="AlphaFoldDB" id="A0AAE6C436"/>
<evidence type="ECO:0000256" key="7">
    <source>
        <dbReference type="SAM" id="Phobius"/>
    </source>
</evidence>
<dbReference type="Pfam" id="PF02687">
    <property type="entry name" value="FtsX"/>
    <property type="match status" value="2"/>
</dbReference>
<evidence type="ECO:0000256" key="5">
    <source>
        <dbReference type="ARBA" id="ARBA00022989"/>
    </source>
</evidence>
<dbReference type="PANTHER" id="PTHR30489:SF0">
    <property type="entry name" value="LIPOPROTEIN-RELEASING SYSTEM TRANSMEMBRANE PROTEIN LOLE"/>
    <property type="match status" value="1"/>
</dbReference>
<feature type="domain" description="ABC3 transporter permease C-terminal" evidence="8">
    <location>
        <begin position="761"/>
        <end position="865"/>
    </location>
</feature>
<dbReference type="RefSeq" id="WP_054185993.1">
    <property type="nucleotide sequence ID" value="NZ_CP035001.1"/>
</dbReference>
<dbReference type="PANTHER" id="PTHR30489">
    <property type="entry name" value="LIPOPROTEIN-RELEASING SYSTEM TRANSMEMBRANE PROTEIN LOLE"/>
    <property type="match status" value="1"/>
</dbReference>
<evidence type="ECO:0000313" key="10">
    <source>
        <dbReference type="Proteomes" id="UP000220927"/>
    </source>
</evidence>
<feature type="transmembrane region" description="Helical" evidence="7">
    <location>
        <begin position="513"/>
        <end position="533"/>
    </location>
</feature>
<gene>
    <name evidence="9" type="ORF">CO657_31090</name>
</gene>
<feature type="transmembrane region" description="Helical" evidence="7">
    <location>
        <begin position="413"/>
        <end position="432"/>
    </location>
</feature>
<feature type="transmembrane region" description="Helical" evidence="7">
    <location>
        <begin position="760"/>
        <end position="780"/>
    </location>
</feature>
<feature type="transmembrane region" description="Helical" evidence="7">
    <location>
        <begin position="21"/>
        <end position="40"/>
    </location>
</feature>
<feature type="transmembrane region" description="Helical" evidence="7">
    <location>
        <begin position="452"/>
        <end position="473"/>
    </location>
</feature>
<keyword evidence="5 7" id="KW-1133">Transmembrane helix</keyword>
<accession>A0AAE6C436</accession>
<evidence type="ECO:0000256" key="3">
    <source>
        <dbReference type="ARBA" id="ARBA00022475"/>
    </source>
</evidence>
<protein>
    <submittedName>
        <fullName evidence="9">FtsX-like permease family protein</fullName>
    </submittedName>
</protein>
<sequence length="884" mass="92283">MYRRWLIGLVRTRSGRLVGTIGGVALTVAFIACLGAFLQFSAAQKTARSVAQVPVDWQVQPLTGTDHSAVEAVIRSAAPVTGLQSIDYADVPGFEANTGGTVQTTGGGTVLGIGPGYFEQFPAQVRRLVGSVDGVLIAQQTAANLHVAVGDQVTIHRHQAPDFSVTIVGIVDLPNADAMFQAIGVPAGATPQAPPDNVLLLPLPQWKQMFEEQRASRPDTIRTQFHVKLDHHDLSSDPVAASTAATERGHNFEARVAGTALLANNLAARLAAVREDALYARLVFLFLGAPGAILAILLTLAVAGAGRDRRRHDQALLRLRGAAVDTVLRMAAAEAAVAGVGGAILGILLAALAAHFILGVALLRRGAIPLICAVAVAGIALSLASILIPAWRDARGSTIAAARRPVGYDQAPLWARFYLDPALLALAAALYWRSAASGYQVVLAPEGVAATAVDYTAFLVPVLLWIGLALLAMRLVGAALRQSGSVIARTLRPVAGRLAGVVAATFGRQGRRLSAGIGLAALAFAFAVSTAIFNATYEAQAKVDAELTNGADVTVTGTSAVPASQALNHLYRLPGVAAAQPMQHRYAYVGTDLQDLFGIDPTRIGTATTMSDAYFADGDARAMLTDLAQTPDGVLVSQETVNDYQLSRGDSINLRLQNAADHQYHVVPFHIMGVVREFPTAPKDSFLVANAAYIAQQTGSAVSEIVLLRSSGDPARVALAARNATAGLPGLKVSQIGDAVALIGSSLTAVDLAGLTRLELVFALVMLAASGGLVLGLGFVDRERSFALLVALGARPRQLGAFVWSEAILVTGSGMVLGLMAGTLIAYVLVKLLTGVFDPPPQVLSVPWFYLATLVAAAGGTSLLAAMNEAMRSRTHVTQKLRGE</sequence>
<dbReference type="EMBL" id="CP035001">
    <property type="protein sequence ID" value="QAS82258.1"/>
    <property type="molecule type" value="Genomic_DNA"/>
</dbReference>
<dbReference type="InterPro" id="IPR003838">
    <property type="entry name" value="ABC3_permease_C"/>
</dbReference>
<evidence type="ECO:0000256" key="6">
    <source>
        <dbReference type="ARBA" id="ARBA00023136"/>
    </source>
</evidence>
<evidence type="ECO:0000256" key="1">
    <source>
        <dbReference type="ARBA" id="ARBA00004651"/>
    </source>
</evidence>
<dbReference type="KEGG" id="rad:CO657_31090"/>
<proteinExistence type="inferred from homology"/>
<feature type="transmembrane region" description="Helical" evidence="7">
    <location>
        <begin position="848"/>
        <end position="866"/>
    </location>
</feature>
<evidence type="ECO:0000256" key="4">
    <source>
        <dbReference type="ARBA" id="ARBA00022692"/>
    </source>
</evidence>
<feature type="transmembrane region" description="Helical" evidence="7">
    <location>
        <begin position="336"/>
        <end position="362"/>
    </location>
</feature>
<keyword evidence="3" id="KW-1003">Cell membrane</keyword>
<dbReference type="GO" id="GO:0098797">
    <property type="term" value="C:plasma membrane protein complex"/>
    <property type="evidence" value="ECO:0007669"/>
    <property type="project" value="TreeGrafter"/>
</dbReference>
<keyword evidence="6 7" id="KW-0472">Membrane</keyword>
<evidence type="ECO:0000313" key="9">
    <source>
        <dbReference type="EMBL" id="QAS82258.1"/>
    </source>
</evidence>
<keyword evidence="10" id="KW-1185">Reference proteome</keyword>
<feature type="domain" description="ABC3 transporter permease C-terminal" evidence="8">
    <location>
        <begin position="292"/>
        <end position="392"/>
    </location>
</feature>
<evidence type="ECO:0000259" key="8">
    <source>
        <dbReference type="Pfam" id="PF02687"/>
    </source>
</evidence>
<comment type="subcellular location">
    <subcellularLocation>
        <location evidence="1">Cell membrane</location>
        <topology evidence="1">Multi-pass membrane protein</topology>
    </subcellularLocation>
</comment>
<organism evidence="9 10">
    <name type="scientific">Rhizobium acidisoli</name>
    <dbReference type="NCBI Taxonomy" id="1538158"/>
    <lineage>
        <taxon>Bacteria</taxon>
        <taxon>Pseudomonadati</taxon>
        <taxon>Pseudomonadota</taxon>
        <taxon>Alphaproteobacteria</taxon>
        <taxon>Hyphomicrobiales</taxon>
        <taxon>Rhizobiaceae</taxon>
        <taxon>Rhizobium/Agrobacterium group</taxon>
        <taxon>Rhizobium</taxon>
    </lineage>
</organism>
<dbReference type="PROSITE" id="PS51257">
    <property type="entry name" value="PROKAR_LIPOPROTEIN"/>
    <property type="match status" value="1"/>
</dbReference>
<geneLocation type="plasmid" evidence="10">
    <name>prapfh23c</name>
</geneLocation>
<dbReference type="Proteomes" id="UP000220927">
    <property type="component" value="Plasmid pRapFH23c"/>
</dbReference>
<evidence type="ECO:0000256" key="2">
    <source>
        <dbReference type="ARBA" id="ARBA00005236"/>
    </source>
</evidence>
<dbReference type="GO" id="GO:0044874">
    <property type="term" value="P:lipoprotein localization to outer membrane"/>
    <property type="evidence" value="ECO:0007669"/>
    <property type="project" value="TreeGrafter"/>
</dbReference>
<feature type="transmembrane region" description="Helical" evidence="7">
    <location>
        <begin position="801"/>
        <end position="828"/>
    </location>
</feature>
<feature type="transmembrane region" description="Helical" evidence="7">
    <location>
        <begin position="368"/>
        <end position="392"/>
    </location>
</feature>
<reference evidence="9 10" key="1">
    <citation type="submission" date="2019-01" db="EMBL/GenBank/DDBJ databases">
        <title>Genomic insights into the origins and evolution of symbiotic genes in the Phaseolus vulgaris microsymbionts.</title>
        <authorList>
            <person name="Tong W."/>
        </authorList>
    </citation>
    <scope>NUCLEOTIDE SEQUENCE [LARGE SCALE GENOMIC DNA]</scope>
    <source>
        <strain evidence="9 10">FH23</strain>
        <plasmid evidence="10">prapfh23c</plasmid>
    </source>
</reference>
<feature type="transmembrane region" description="Helical" evidence="7">
    <location>
        <begin position="278"/>
        <end position="303"/>
    </location>
</feature>
<keyword evidence="9" id="KW-0614">Plasmid</keyword>
<keyword evidence="4 7" id="KW-0812">Transmembrane</keyword>
<dbReference type="InterPro" id="IPR051447">
    <property type="entry name" value="Lipoprotein-release_system"/>
</dbReference>
<comment type="similarity">
    <text evidence="2">Belongs to the ABC-4 integral membrane protein family. LolC/E subfamily.</text>
</comment>
<name>A0AAE6C436_9HYPH</name>